<gene>
    <name evidence="4" type="ORF">RFI_08377</name>
</gene>
<feature type="region of interest" description="Disordered" evidence="2">
    <location>
        <begin position="1"/>
        <end position="22"/>
    </location>
</feature>
<evidence type="ECO:0000313" key="5">
    <source>
        <dbReference type="Proteomes" id="UP000023152"/>
    </source>
</evidence>
<feature type="compositionally biased region" description="Basic and acidic residues" evidence="2">
    <location>
        <begin position="65"/>
        <end position="90"/>
    </location>
</feature>
<keyword evidence="1" id="KW-0343">GTPase activation</keyword>
<dbReference type="OrthoDB" id="79452at2759"/>
<feature type="compositionally biased region" description="Polar residues" evidence="2">
    <location>
        <begin position="9"/>
        <end position="20"/>
    </location>
</feature>
<dbReference type="InterPro" id="IPR008936">
    <property type="entry name" value="Rho_GTPase_activation_prot"/>
</dbReference>
<accession>X6NS34</accession>
<feature type="region of interest" description="Disordered" evidence="2">
    <location>
        <begin position="63"/>
        <end position="90"/>
    </location>
</feature>
<protein>
    <submittedName>
        <fullName evidence="4">RhoGAP domain containing protein</fullName>
    </submittedName>
</protein>
<dbReference type="SMART" id="SM00324">
    <property type="entry name" value="RhoGAP"/>
    <property type="match status" value="1"/>
</dbReference>
<reference evidence="4 5" key="1">
    <citation type="journal article" date="2013" name="Curr. Biol.">
        <title>The Genome of the Foraminiferan Reticulomyxa filosa.</title>
        <authorList>
            <person name="Glockner G."/>
            <person name="Hulsmann N."/>
            <person name="Schleicher M."/>
            <person name="Noegel A.A."/>
            <person name="Eichinger L."/>
            <person name="Gallinger C."/>
            <person name="Pawlowski J."/>
            <person name="Sierra R."/>
            <person name="Euteneuer U."/>
            <person name="Pillet L."/>
            <person name="Moustafa A."/>
            <person name="Platzer M."/>
            <person name="Groth M."/>
            <person name="Szafranski K."/>
            <person name="Schliwa M."/>
        </authorList>
    </citation>
    <scope>NUCLEOTIDE SEQUENCE [LARGE SCALE GENOMIC DNA]</scope>
</reference>
<dbReference type="AlphaFoldDB" id="X6NS34"/>
<feature type="domain" description="Rho-GAP" evidence="3">
    <location>
        <begin position="117"/>
        <end position="301"/>
    </location>
</feature>
<sequence length="333" mass="38592">MAEVDDNSSFEATSEKQANTKVDDYIAQHNKLAESVRQFEETRKKILKKKLREQTYFLIKTKKKEKAEASEQKEEKKEEDTTKDNNTAQKDDNVDIDALSKSCLNKGIFFGKSYEECELIHLPQYAVAIPAGLEGLKRRLLECEYITIINNNNKNNNDKNEKRIEGNVLNNGSKISELQCTPIEMAQVLKSWFREVLCDDPGFVTLKLLEARTEAEVKDAFTELTEPRRSVLLWIFDLWIEVEQRCNKNKMTLQSMSIVFSPNLVRTGDASNPMIFLQYQKEAQRVLEIAAHLRKSGQLQFDTAVLFLIPLFSFFLKPHLYKKKNLMYCSFCF</sequence>
<dbReference type="InterPro" id="IPR044785">
    <property type="entry name" value="RopGAP1-5"/>
</dbReference>
<dbReference type="EMBL" id="ASPP01006491">
    <property type="protein sequence ID" value="ETO28748.1"/>
    <property type="molecule type" value="Genomic_DNA"/>
</dbReference>
<dbReference type="GO" id="GO:0005096">
    <property type="term" value="F:GTPase activator activity"/>
    <property type="evidence" value="ECO:0007669"/>
    <property type="project" value="UniProtKB-KW"/>
</dbReference>
<keyword evidence="5" id="KW-1185">Reference proteome</keyword>
<dbReference type="PANTHER" id="PTHR23177">
    <property type="entry name" value="MKIAA1688 PROTEIN"/>
    <property type="match status" value="1"/>
</dbReference>
<evidence type="ECO:0000256" key="1">
    <source>
        <dbReference type="ARBA" id="ARBA00022468"/>
    </source>
</evidence>
<dbReference type="SUPFAM" id="SSF48350">
    <property type="entry name" value="GTPase activation domain, GAP"/>
    <property type="match status" value="1"/>
</dbReference>
<dbReference type="InterPro" id="IPR000198">
    <property type="entry name" value="RhoGAP_dom"/>
</dbReference>
<evidence type="ECO:0000313" key="4">
    <source>
        <dbReference type="EMBL" id="ETO28748.1"/>
    </source>
</evidence>
<evidence type="ECO:0000256" key="2">
    <source>
        <dbReference type="SAM" id="MobiDB-lite"/>
    </source>
</evidence>
<evidence type="ECO:0000259" key="3">
    <source>
        <dbReference type="PROSITE" id="PS50238"/>
    </source>
</evidence>
<proteinExistence type="predicted"/>
<name>X6NS34_RETFI</name>
<dbReference type="Gene3D" id="1.10.555.10">
    <property type="entry name" value="Rho GTPase activation protein"/>
    <property type="match status" value="1"/>
</dbReference>
<organism evidence="4 5">
    <name type="scientific">Reticulomyxa filosa</name>
    <dbReference type="NCBI Taxonomy" id="46433"/>
    <lineage>
        <taxon>Eukaryota</taxon>
        <taxon>Sar</taxon>
        <taxon>Rhizaria</taxon>
        <taxon>Retaria</taxon>
        <taxon>Foraminifera</taxon>
        <taxon>Monothalamids</taxon>
        <taxon>Reticulomyxidae</taxon>
        <taxon>Reticulomyxa</taxon>
    </lineage>
</organism>
<dbReference type="Proteomes" id="UP000023152">
    <property type="component" value="Unassembled WGS sequence"/>
</dbReference>
<dbReference type="GO" id="GO:0007165">
    <property type="term" value="P:signal transduction"/>
    <property type="evidence" value="ECO:0007669"/>
    <property type="project" value="InterPro"/>
</dbReference>
<dbReference type="Pfam" id="PF00620">
    <property type="entry name" value="RhoGAP"/>
    <property type="match status" value="1"/>
</dbReference>
<comment type="caution">
    <text evidence="4">The sequence shown here is derived from an EMBL/GenBank/DDBJ whole genome shotgun (WGS) entry which is preliminary data.</text>
</comment>
<dbReference type="PROSITE" id="PS50238">
    <property type="entry name" value="RHOGAP"/>
    <property type="match status" value="1"/>
</dbReference>